<gene>
    <name evidence="7" type="primary">murI</name>
    <name evidence="8" type="ORF">B7H23_09010</name>
</gene>
<dbReference type="PROSITE" id="PS00923">
    <property type="entry name" value="ASP_GLU_RACEMASE_1"/>
    <property type="match status" value="1"/>
</dbReference>
<organism evidence="8 9">
    <name type="scientific">Notoacmeibacter marinus</name>
    <dbReference type="NCBI Taxonomy" id="1876515"/>
    <lineage>
        <taxon>Bacteria</taxon>
        <taxon>Pseudomonadati</taxon>
        <taxon>Pseudomonadota</taxon>
        <taxon>Alphaproteobacteria</taxon>
        <taxon>Hyphomicrobiales</taxon>
        <taxon>Notoacmeibacteraceae</taxon>
        <taxon>Notoacmeibacter</taxon>
    </lineage>
</organism>
<comment type="function">
    <text evidence="7">Provides the (R)-glutamate required for cell wall biosynthesis.</text>
</comment>
<feature type="active site" description="Proton donor/acceptor" evidence="7">
    <location>
        <position position="190"/>
    </location>
</feature>
<dbReference type="InterPro" id="IPR018187">
    <property type="entry name" value="Asp/Glu_racemase_AS_1"/>
</dbReference>
<dbReference type="GO" id="GO:0008360">
    <property type="term" value="P:regulation of cell shape"/>
    <property type="evidence" value="ECO:0007669"/>
    <property type="project" value="UniProtKB-KW"/>
</dbReference>
<keyword evidence="9" id="KW-1185">Reference proteome</keyword>
<dbReference type="PANTHER" id="PTHR21198">
    <property type="entry name" value="GLUTAMATE RACEMASE"/>
    <property type="match status" value="1"/>
</dbReference>
<evidence type="ECO:0000313" key="9">
    <source>
        <dbReference type="Proteomes" id="UP000215405"/>
    </source>
</evidence>
<feature type="binding site" evidence="7">
    <location>
        <begin position="11"/>
        <end position="12"/>
    </location>
    <ligand>
        <name>substrate</name>
    </ligand>
</feature>
<evidence type="ECO:0000256" key="2">
    <source>
        <dbReference type="ARBA" id="ARBA00013090"/>
    </source>
</evidence>
<dbReference type="EMBL" id="NBYO01000002">
    <property type="protein sequence ID" value="OXT00285.1"/>
    <property type="molecule type" value="Genomic_DNA"/>
</dbReference>
<sequence>MTTKGTILYFDSGIGGLSVVKEARILLPDYRSIYVADDAAFPYGAWEEATLLERMAGLFGQLIEEHRPDLIVIACNTASTLAIDALRDAFPDQAFVGTVPAIKPAAERTVSGLISVLATPGTVKRQYTRDLIDRYASCVHVRLVGSEKLAALAENYMRTGFVDESAVREEIAQCFVERDGRRTDIVVLACTHYPFLANRMRKVAPWPVDWIDTSEAIARRALNLITEMKPDNFSDAPDLAVFTSGRTPQELRRLAQGFGFQVRTGP</sequence>
<feature type="binding site" evidence="7">
    <location>
        <begin position="43"/>
        <end position="44"/>
    </location>
    <ligand>
        <name>substrate</name>
    </ligand>
</feature>
<evidence type="ECO:0000313" key="8">
    <source>
        <dbReference type="EMBL" id="OXT00285.1"/>
    </source>
</evidence>
<feature type="binding site" evidence="7">
    <location>
        <begin position="191"/>
        <end position="192"/>
    </location>
    <ligand>
        <name>substrate</name>
    </ligand>
</feature>
<dbReference type="AlphaFoldDB" id="A0A231UWH2"/>
<dbReference type="HAMAP" id="MF_00258">
    <property type="entry name" value="Glu_racemase"/>
    <property type="match status" value="1"/>
</dbReference>
<evidence type="ECO:0000256" key="5">
    <source>
        <dbReference type="ARBA" id="ARBA00023235"/>
    </source>
</evidence>
<name>A0A231UWH2_9HYPH</name>
<dbReference type="Pfam" id="PF01177">
    <property type="entry name" value="Asp_Glu_race"/>
    <property type="match status" value="1"/>
</dbReference>
<comment type="catalytic activity">
    <reaction evidence="1 7">
        <text>L-glutamate = D-glutamate</text>
        <dbReference type="Rhea" id="RHEA:12813"/>
        <dbReference type="ChEBI" id="CHEBI:29985"/>
        <dbReference type="ChEBI" id="CHEBI:29986"/>
        <dbReference type="EC" id="5.1.1.3"/>
    </reaction>
</comment>
<dbReference type="InterPro" id="IPR015942">
    <property type="entry name" value="Asp/Glu/hydantoin_racemase"/>
</dbReference>
<dbReference type="GO" id="GO:0071555">
    <property type="term" value="P:cell wall organization"/>
    <property type="evidence" value="ECO:0007669"/>
    <property type="project" value="UniProtKB-KW"/>
</dbReference>
<dbReference type="RefSeq" id="WP_094077110.1">
    <property type="nucleotide sequence ID" value="NZ_NBYO01000002.1"/>
</dbReference>
<dbReference type="EC" id="5.1.1.3" evidence="2 7"/>
<dbReference type="NCBIfam" id="TIGR00067">
    <property type="entry name" value="glut_race"/>
    <property type="match status" value="1"/>
</dbReference>
<comment type="pathway">
    <text evidence="7">Cell wall biogenesis; peptidoglycan biosynthesis.</text>
</comment>
<dbReference type="PROSITE" id="PS00924">
    <property type="entry name" value="ASP_GLU_RACEMASE_2"/>
    <property type="match status" value="1"/>
</dbReference>
<dbReference type="Proteomes" id="UP000215405">
    <property type="component" value="Unassembled WGS sequence"/>
</dbReference>
<dbReference type="GO" id="GO:0009252">
    <property type="term" value="P:peptidoglycan biosynthetic process"/>
    <property type="evidence" value="ECO:0007669"/>
    <property type="project" value="UniProtKB-UniRule"/>
</dbReference>
<dbReference type="SUPFAM" id="SSF53681">
    <property type="entry name" value="Aspartate/glutamate racemase"/>
    <property type="match status" value="2"/>
</dbReference>
<comment type="similarity">
    <text evidence="7">Belongs to the aspartate/glutamate racemases family.</text>
</comment>
<keyword evidence="4 7" id="KW-0573">Peptidoglycan synthesis</keyword>
<evidence type="ECO:0000256" key="6">
    <source>
        <dbReference type="ARBA" id="ARBA00023316"/>
    </source>
</evidence>
<protein>
    <recommendedName>
        <fullName evidence="2 7">Glutamate racemase</fullName>
        <ecNumber evidence="2 7">5.1.1.3</ecNumber>
    </recommendedName>
</protein>
<evidence type="ECO:0000256" key="3">
    <source>
        <dbReference type="ARBA" id="ARBA00022960"/>
    </source>
</evidence>
<accession>A0A231UWH2</accession>
<feature type="active site" description="Proton donor/acceptor" evidence="7">
    <location>
        <position position="75"/>
    </location>
</feature>
<dbReference type="GO" id="GO:0008881">
    <property type="term" value="F:glutamate racemase activity"/>
    <property type="evidence" value="ECO:0007669"/>
    <property type="project" value="UniProtKB-UniRule"/>
</dbReference>
<dbReference type="Gene3D" id="3.40.50.1860">
    <property type="match status" value="2"/>
</dbReference>
<dbReference type="InterPro" id="IPR001920">
    <property type="entry name" value="Asp/Glu_race"/>
</dbReference>
<dbReference type="InterPro" id="IPR033134">
    <property type="entry name" value="Asp/Glu_racemase_AS_2"/>
</dbReference>
<reference evidence="9" key="1">
    <citation type="journal article" date="2017" name="Int. J. Syst. Evol. Microbiol.">
        <title>Notoacmeibacter marinus gen. nov., sp. nov., isolated from the gut of a limpet and proposal of Notoacmeibacteraceae fam. nov. in the order Rhizobiales of the class Alphaproteobacteria.</title>
        <authorList>
            <person name="Huang Z."/>
            <person name="Guo F."/>
            <person name="Lai Q."/>
        </authorList>
    </citation>
    <scope>NUCLEOTIDE SEQUENCE [LARGE SCALE GENOMIC DNA]</scope>
    <source>
        <strain evidence="9">XMTR2A4</strain>
    </source>
</reference>
<evidence type="ECO:0000256" key="1">
    <source>
        <dbReference type="ARBA" id="ARBA00001602"/>
    </source>
</evidence>
<comment type="caution">
    <text evidence="8">The sequence shown here is derived from an EMBL/GenBank/DDBJ whole genome shotgun (WGS) entry which is preliminary data.</text>
</comment>
<dbReference type="InterPro" id="IPR004391">
    <property type="entry name" value="Glu_race"/>
</dbReference>
<keyword evidence="6 7" id="KW-0961">Cell wall biogenesis/degradation</keyword>
<evidence type="ECO:0000256" key="4">
    <source>
        <dbReference type="ARBA" id="ARBA00022984"/>
    </source>
</evidence>
<keyword evidence="3 7" id="KW-0133">Cell shape</keyword>
<dbReference type="PANTHER" id="PTHR21198:SF2">
    <property type="entry name" value="GLUTAMATE RACEMASE"/>
    <property type="match status" value="1"/>
</dbReference>
<feature type="binding site" evidence="7">
    <location>
        <begin position="76"/>
        <end position="77"/>
    </location>
    <ligand>
        <name>substrate</name>
    </ligand>
</feature>
<proteinExistence type="inferred from homology"/>
<keyword evidence="5 7" id="KW-0413">Isomerase</keyword>
<dbReference type="UniPathway" id="UPA00219"/>
<evidence type="ECO:0000256" key="7">
    <source>
        <dbReference type="HAMAP-Rule" id="MF_00258"/>
    </source>
</evidence>